<evidence type="ECO:0000313" key="4">
    <source>
        <dbReference type="Proteomes" id="UP000597444"/>
    </source>
</evidence>
<comment type="caution">
    <text evidence="3">The sequence shown here is derived from an EMBL/GenBank/DDBJ whole genome shotgun (WGS) entry which is preliminary data.</text>
</comment>
<proteinExistence type="predicted"/>
<sequence length="395" mass="42742">MHLDRIKKHISLLSLFLLLLPVVLTACSTSDGQGGNQLASSRVLPAEQDESQKRAQVSSPLQVSTRNNGPWGIALDEARGFVWVAEPGCDPKPPCPSAFPTKITKFAMADASFIQDFPEPDGKYSNPFFLAVNPSDGHVFFSQPNSDAIGMLSPDDNRFQQWHTTTGSTPYDLLIDKNGNVWFTEYNSNSIGFLNPKTGKIVETPTPTAGTQPYGITLDPKGNIWFAENAKGIAQVGTFTPTANGSISIKEYPIDGTLRSQPHLITAAPNGHIWVTEGFLGNITELDPATGTPTHYKVASACRRPPDNCTHMSGIAADKDGNIWFSDSLNATVGYFVPSKRIAKIQPLTDPNAHPHDGLVVQSNGSVWFTEQFGSLLPGELQGPALVMWPKGTLK</sequence>
<dbReference type="SUPFAM" id="SSF63829">
    <property type="entry name" value="Calcium-dependent phosphotriesterase"/>
    <property type="match status" value="1"/>
</dbReference>
<feature type="compositionally biased region" description="Polar residues" evidence="1">
    <location>
        <begin position="30"/>
        <end position="40"/>
    </location>
</feature>
<evidence type="ECO:0008006" key="5">
    <source>
        <dbReference type="Google" id="ProtNLM"/>
    </source>
</evidence>
<dbReference type="PROSITE" id="PS51257">
    <property type="entry name" value="PROKAR_LIPOPROTEIN"/>
    <property type="match status" value="1"/>
</dbReference>
<feature type="compositionally biased region" description="Polar residues" evidence="1">
    <location>
        <begin position="54"/>
        <end position="64"/>
    </location>
</feature>
<evidence type="ECO:0000256" key="2">
    <source>
        <dbReference type="SAM" id="SignalP"/>
    </source>
</evidence>
<dbReference type="PANTHER" id="PTHR40274:SF3">
    <property type="entry name" value="VIRGINIAMYCIN B LYASE"/>
    <property type="match status" value="1"/>
</dbReference>
<dbReference type="RefSeq" id="WP_220207565.1">
    <property type="nucleotide sequence ID" value="NZ_BNJK01000001.1"/>
</dbReference>
<accession>A0A8J3N7B4</accession>
<keyword evidence="2" id="KW-0732">Signal</keyword>
<dbReference type="Proteomes" id="UP000597444">
    <property type="component" value="Unassembled WGS sequence"/>
</dbReference>
<evidence type="ECO:0000256" key="1">
    <source>
        <dbReference type="SAM" id="MobiDB-lite"/>
    </source>
</evidence>
<dbReference type="Pfam" id="PF24684">
    <property type="entry name" value="Vgb_lyase"/>
    <property type="match status" value="1"/>
</dbReference>
<gene>
    <name evidence="3" type="ORF">KSF_070250</name>
</gene>
<protein>
    <recommendedName>
        <fullName evidence="5">Lyase</fullName>
    </recommendedName>
</protein>
<keyword evidence="4" id="KW-1185">Reference proteome</keyword>
<feature type="region of interest" description="Disordered" evidence="1">
    <location>
        <begin position="30"/>
        <end position="64"/>
    </location>
</feature>
<dbReference type="InterPro" id="IPR015943">
    <property type="entry name" value="WD40/YVTN_repeat-like_dom_sf"/>
</dbReference>
<name>A0A8J3N7B4_9CHLR</name>
<evidence type="ECO:0000313" key="3">
    <source>
        <dbReference type="EMBL" id="GHO96977.1"/>
    </source>
</evidence>
<dbReference type="AlphaFoldDB" id="A0A8J3N7B4"/>
<dbReference type="Gene3D" id="2.130.10.10">
    <property type="entry name" value="YVTN repeat-like/Quinoprotein amine dehydrogenase"/>
    <property type="match status" value="1"/>
</dbReference>
<dbReference type="PANTHER" id="PTHR40274">
    <property type="entry name" value="VIRGINIAMYCIN B LYASE"/>
    <property type="match status" value="1"/>
</dbReference>
<reference evidence="3" key="1">
    <citation type="submission" date="2020-10" db="EMBL/GenBank/DDBJ databases">
        <title>Taxonomic study of unclassified bacteria belonging to the class Ktedonobacteria.</title>
        <authorList>
            <person name="Yabe S."/>
            <person name="Wang C.M."/>
            <person name="Zheng Y."/>
            <person name="Sakai Y."/>
            <person name="Cavaletti L."/>
            <person name="Monciardini P."/>
            <person name="Donadio S."/>
        </authorList>
    </citation>
    <scope>NUCLEOTIDE SEQUENCE</scope>
    <source>
        <strain evidence="3">ID150040</strain>
    </source>
</reference>
<feature type="chain" id="PRO_5035200154" description="Lyase" evidence="2">
    <location>
        <begin position="27"/>
        <end position="395"/>
    </location>
</feature>
<dbReference type="InterPro" id="IPR051344">
    <property type="entry name" value="Vgb"/>
</dbReference>
<organism evidence="3 4">
    <name type="scientific">Reticulibacter mediterranei</name>
    <dbReference type="NCBI Taxonomy" id="2778369"/>
    <lineage>
        <taxon>Bacteria</taxon>
        <taxon>Bacillati</taxon>
        <taxon>Chloroflexota</taxon>
        <taxon>Ktedonobacteria</taxon>
        <taxon>Ktedonobacterales</taxon>
        <taxon>Reticulibacteraceae</taxon>
        <taxon>Reticulibacter</taxon>
    </lineage>
</organism>
<feature type="signal peptide" evidence="2">
    <location>
        <begin position="1"/>
        <end position="26"/>
    </location>
</feature>
<dbReference type="EMBL" id="BNJK01000001">
    <property type="protein sequence ID" value="GHO96977.1"/>
    <property type="molecule type" value="Genomic_DNA"/>
</dbReference>